<comment type="caution">
    <text evidence="2">The sequence shown here is derived from an EMBL/GenBank/DDBJ whole genome shotgun (WGS) entry which is preliminary data.</text>
</comment>
<organism evidence="2 3">
    <name type="scientific">Euplotes crassus</name>
    <dbReference type="NCBI Taxonomy" id="5936"/>
    <lineage>
        <taxon>Eukaryota</taxon>
        <taxon>Sar</taxon>
        <taxon>Alveolata</taxon>
        <taxon>Ciliophora</taxon>
        <taxon>Intramacronucleata</taxon>
        <taxon>Spirotrichea</taxon>
        <taxon>Hypotrichia</taxon>
        <taxon>Euplotida</taxon>
        <taxon>Euplotidae</taxon>
        <taxon>Moneuplotes</taxon>
    </lineage>
</organism>
<evidence type="ECO:0000313" key="2">
    <source>
        <dbReference type="EMBL" id="CAI2361793.1"/>
    </source>
</evidence>
<feature type="region of interest" description="Disordered" evidence="1">
    <location>
        <begin position="179"/>
        <end position="208"/>
    </location>
</feature>
<feature type="compositionally biased region" description="Low complexity" evidence="1">
    <location>
        <begin position="514"/>
        <end position="523"/>
    </location>
</feature>
<reference evidence="2" key="1">
    <citation type="submission" date="2023-07" db="EMBL/GenBank/DDBJ databases">
        <authorList>
            <consortium name="AG Swart"/>
            <person name="Singh M."/>
            <person name="Singh A."/>
            <person name="Seah K."/>
            <person name="Emmerich C."/>
        </authorList>
    </citation>
    <scope>NUCLEOTIDE SEQUENCE</scope>
    <source>
        <strain evidence="2">DP1</strain>
    </source>
</reference>
<proteinExistence type="predicted"/>
<accession>A0AAD1UAR1</accession>
<dbReference type="AlphaFoldDB" id="A0AAD1UAR1"/>
<gene>
    <name evidence="2" type="ORF">ECRASSUSDP1_LOCUS3106</name>
</gene>
<name>A0AAD1UAR1_EUPCR</name>
<protein>
    <submittedName>
        <fullName evidence="2">Uncharacterized protein</fullName>
    </submittedName>
</protein>
<dbReference type="EMBL" id="CAMPGE010002974">
    <property type="protein sequence ID" value="CAI2361793.1"/>
    <property type="molecule type" value="Genomic_DNA"/>
</dbReference>
<dbReference type="Proteomes" id="UP001295684">
    <property type="component" value="Unassembled WGS sequence"/>
</dbReference>
<evidence type="ECO:0000256" key="1">
    <source>
        <dbReference type="SAM" id="MobiDB-lite"/>
    </source>
</evidence>
<sequence>MKRSQSQPEISKYRYLEVGRTMIGILNKNCPNDQTEVSGQYDYKKTFNNFMTNYKKTMKDIKTTLCDQNKSKIRAKRRLSNATVSVENPEGFDSLNESTEFEKRWNRSKHHLIKLSMIDKKSKSREKLIQIALKQKDVQMLLNMKSKVEDEEIESDRILEEDFDIDRYLKKVVKKFKNKARKNRNKQQQSIPKLRKSSSMPANVENREHVNNEENDKLFFFLKQKHSLQDLCNSFYIKFRDIRKKFKGHDISQNQGLMQLFEFIFTLPEVKQDNIQDINQDQKNGAEDIAIMKENVLKDRYLRVKCFLEILNDPQITQNQPKSGLFLNKISPWFPIFPQDIVKLIEGSRKHTKEEKKELVKLCRLYNNNKIDKISIIPESDTKKKTRIYLAHLIKELGKRHLYTKTKPSLRELKVICENIAKKSLERTLEKKKVKVMKKKLNKGRLNRRRNLIVRAPSQQMVDLATPISGGNIQQNKSRSRRTAIQGNLGLSAEFLEQSKAQHRLMMRNKDPDISSSSSGSDTPKPKVMKHAHPNLTTSKLKEAYRDGHVQEVNRIMMTDWNKNIHSCLDLHPSAL</sequence>
<feature type="region of interest" description="Disordered" evidence="1">
    <location>
        <begin position="509"/>
        <end position="536"/>
    </location>
</feature>
<evidence type="ECO:0000313" key="3">
    <source>
        <dbReference type="Proteomes" id="UP001295684"/>
    </source>
</evidence>
<keyword evidence="3" id="KW-1185">Reference proteome</keyword>